<sequence>MPPTIGNASNASQINSQLYRIYQPPNGSPYNSHGSNATDVNPVHIANNTGWGSAQNWSNGQSQYYAGHQLHSGSGFELPSKGHILVEIGPNMQTTHKETNLNMASALSAGAPPSSFPNTSYPTTASPELFFSSLQNPSEQAFPSEYSSATSLTNTLFYPHTYPLSQSSTSAPSPSLPSATPEANPEETPDNIPGLYQKIGSGLWKCTFGECTKITHYRRDRTRHIGKHAKWEDRQIAAGLLRPEDAIAIPWRKVMIYECNIPNCGYFLETGNRFIVEDYRIDRRKGLHIEKYHSCGKNVCGKDGEEKVKRRRKNGGRIALRR</sequence>
<name>A0AAV5A5M7_9AGAM</name>
<feature type="region of interest" description="Disordered" evidence="1">
    <location>
        <begin position="163"/>
        <end position="190"/>
    </location>
</feature>
<gene>
    <name evidence="2" type="ORF">Clacol_002102</name>
</gene>
<dbReference type="AlphaFoldDB" id="A0AAV5A5M7"/>
<accession>A0AAV5A5M7</accession>
<reference evidence="2" key="1">
    <citation type="submission" date="2021-10" db="EMBL/GenBank/DDBJ databases">
        <title>De novo Genome Assembly of Clathrus columnatus (Basidiomycota, Fungi) Using Illumina and Nanopore Sequence Data.</title>
        <authorList>
            <person name="Ogiso-Tanaka E."/>
            <person name="Itagaki H."/>
            <person name="Hosoya T."/>
            <person name="Hosaka K."/>
        </authorList>
    </citation>
    <scope>NUCLEOTIDE SEQUENCE</scope>
    <source>
        <strain evidence="2">MO-923</strain>
    </source>
</reference>
<evidence type="ECO:0000256" key="1">
    <source>
        <dbReference type="SAM" id="MobiDB-lite"/>
    </source>
</evidence>
<evidence type="ECO:0000313" key="2">
    <source>
        <dbReference type="EMBL" id="GJJ07896.1"/>
    </source>
</evidence>
<dbReference type="Proteomes" id="UP001050691">
    <property type="component" value="Unassembled WGS sequence"/>
</dbReference>
<feature type="compositionally biased region" description="Low complexity" evidence="1">
    <location>
        <begin position="163"/>
        <end position="181"/>
    </location>
</feature>
<dbReference type="EMBL" id="BPWL01000002">
    <property type="protein sequence ID" value="GJJ07896.1"/>
    <property type="molecule type" value="Genomic_DNA"/>
</dbReference>
<evidence type="ECO:0008006" key="4">
    <source>
        <dbReference type="Google" id="ProtNLM"/>
    </source>
</evidence>
<proteinExistence type="predicted"/>
<organism evidence="2 3">
    <name type="scientific">Clathrus columnatus</name>
    <dbReference type="NCBI Taxonomy" id="1419009"/>
    <lineage>
        <taxon>Eukaryota</taxon>
        <taxon>Fungi</taxon>
        <taxon>Dikarya</taxon>
        <taxon>Basidiomycota</taxon>
        <taxon>Agaricomycotina</taxon>
        <taxon>Agaricomycetes</taxon>
        <taxon>Phallomycetidae</taxon>
        <taxon>Phallales</taxon>
        <taxon>Clathraceae</taxon>
        <taxon>Clathrus</taxon>
    </lineage>
</organism>
<evidence type="ECO:0000313" key="3">
    <source>
        <dbReference type="Proteomes" id="UP001050691"/>
    </source>
</evidence>
<keyword evidence="3" id="KW-1185">Reference proteome</keyword>
<protein>
    <recommendedName>
        <fullName evidence="4">C2H2-type domain-containing protein</fullName>
    </recommendedName>
</protein>
<comment type="caution">
    <text evidence="2">The sequence shown here is derived from an EMBL/GenBank/DDBJ whole genome shotgun (WGS) entry which is preliminary data.</text>
</comment>